<dbReference type="Proteomes" id="UP000251960">
    <property type="component" value="Chromosome 8"/>
</dbReference>
<comment type="caution">
    <text evidence="1">The sequence shown here is derived from an EMBL/GenBank/DDBJ whole genome shotgun (WGS) entry which is preliminary data.</text>
</comment>
<name>A0A3L6DPM8_MAIZE</name>
<proteinExistence type="predicted"/>
<gene>
    <name evidence="1" type="ORF">Zm00014a_005066</name>
</gene>
<dbReference type="EMBL" id="NCVQ01000009">
    <property type="protein sequence ID" value="PWZ10682.1"/>
    <property type="molecule type" value="Genomic_DNA"/>
</dbReference>
<reference evidence="1" key="1">
    <citation type="journal article" date="2018" name="Nat. Genet.">
        <title>Extensive intraspecific gene order and gene structural variations between Mo17 and other maize genomes.</title>
        <authorList>
            <person name="Sun S."/>
            <person name="Zhou Y."/>
            <person name="Chen J."/>
            <person name="Shi J."/>
            <person name="Zhao H."/>
            <person name="Zhao H."/>
            <person name="Song W."/>
            <person name="Zhang M."/>
            <person name="Cui Y."/>
            <person name="Dong X."/>
            <person name="Liu H."/>
            <person name="Ma X."/>
            <person name="Jiao Y."/>
            <person name="Wang B."/>
            <person name="Wei X."/>
            <person name="Stein J.C."/>
            <person name="Glaubitz J.C."/>
            <person name="Lu F."/>
            <person name="Yu G."/>
            <person name="Liang C."/>
            <person name="Fengler K."/>
            <person name="Li B."/>
            <person name="Rafalski A."/>
            <person name="Schnable P.S."/>
            <person name="Ware D.H."/>
            <person name="Buckler E.S."/>
            <person name="Lai J."/>
        </authorList>
    </citation>
    <scope>NUCLEOTIDE SEQUENCE [LARGE SCALE GENOMIC DNA]</scope>
    <source>
        <tissue evidence="1">Seedling</tissue>
    </source>
</reference>
<accession>A0A3L6DPM8</accession>
<protein>
    <submittedName>
        <fullName evidence="1">Uncharacterized protein</fullName>
    </submittedName>
</protein>
<feature type="non-terminal residue" evidence="1">
    <location>
        <position position="1"/>
    </location>
</feature>
<sequence>FCKKTPIFLGIQPAVQPYCIRTLPRYGSPLPNPCAHHPHVLTKP</sequence>
<evidence type="ECO:0000313" key="1">
    <source>
        <dbReference type="EMBL" id="PWZ10682.1"/>
    </source>
</evidence>
<organism evidence="1">
    <name type="scientific">Zea mays</name>
    <name type="common">Maize</name>
    <dbReference type="NCBI Taxonomy" id="4577"/>
    <lineage>
        <taxon>Eukaryota</taxon>
        <taxon>Viridiplantae</taxon>
        <taxon>Streptophyta</taxon>
        <taxon>Embryophyta</taxon>
        <taxon>Tracheophyta</taxon>
        <taxon>Spermatophyta</taxon>
        <taxon>Magnoliopsida</taxon>
        <taxon>Liliopsida</taxon>
        <taxon>Poales</taxon>
        <taxon>Poaceae</taxon>
        <taxon>PACMAD clade</taxon>
        <taxon>Panicoideae</taxon>
        <taxon>Andropogonodae</taxon>
        <taxon>Andropogoneae</taxon>
        <taxon>Tripsacinae</taxon>
        <taxon>Zea</taxon>
    </lineage>
</organism>
<dbReference type="AlphaFoldDB" id="A0A3L6DPM8"/>